<dbReference type="EMBL" id="LCQD01000005">
    <property type="protein sequence ID" value="KKW13086.1"/>
    <property type="molecule type" value="Genomic_DNA"/>
</dbReference>
<dbReference type="AlphaFoldDB" id="A0A0G1W2U8"/>
<evidence type="ECO:0000313" key="1">
    <source>
        <dbReference type="EMBL" id="KKW13086.1"/>
    </source>
</evidence>
<name>A0A0G1W2U8_9BACT</name>
<sequence length="103" mass="12331">MCAIVEPCRNCGSNELEVKEGSIGYWVACSCGNKGFFRSNIDEAIIAWNTQQHLNFYCELQQSLRQLAGNFTLWFLAYWERDFYRRIEDLKYLRQRCEEWIRS</sequence>
<accession>A0A0G1W2U8</accession>
<evidence type="ECO:0000313" key="2">
    <source>
        <dbReference type="Proteomes" id="UP000034588"/>
    </source>
</evidence>
<organism evidence="1 2">
    <name type="scientific">Candidatus Gottesmanbacteria bacterium GW2011_GWB1_49_7</name>
    <dbReference type="NCBI Taxonomy" id="1618448"/>
    <lineage>
        <taxon>Bacteria</taxon>
        <taxon>Candidatus Gottesmaniibacteriota</taxon>
    </lineage>
</organism>
<reference evidence="1 2" key="1">
    <citation type="journal article" date="2015" name="Nature">
        <title>rRNA introns, odd ribosomes, and small enigmatic genomes across a large radiation of phyla.</title>
        <authorList>
            <person name="Brown C.T."/>
            <person name="Hug L.A."/>
            <person name="Thomas B.C."/>
            <person name="Sharon I."/>
            <person name="Castelle C.J."/>
            <person name="Singh A."/>
            <person name="Wilkins M.J."/>
            <person name="Williams K.H."/>
            <person name="Banfield J.F."/>
        </authorList>
    </citation>
    <scope>NUCLEOTIDE SEQUENCE [LARGE SCALE GENOMIC DNA]</scope>
</reference>
<proteinExistence type="predicted"/>
<comment type="caution">
    <text evidence="1">The sequence shown here is derived from an EMBL/GenBank/DDBJ whole genome shotgun (WGS) entry which is preliminary data.</text>
</comment>
<protein>
    <submittedName>
        <fullName evidence="1">Uncharacterized protein</fullName>
    </submittedName>
</protein>
<gene>
    <name evidence="1" type="ORF">UY48_C0005G0042</name>
</gene>
<dbReference type="Proteomes" id="UP000034588">
    <property type="component" value="Unassembled WGS sequence"/>
</dbReference>